<organism evidence="2">
    <name type="scientific">Acinetobacter baumannii</name>
    <dbReference type="NCBI Taxonomy" id="470"/>
    <lineage>
        <taxon>Bacteria</taxon>
        <taxon>Pseudomonadati</taxon>
        <taxon>Pseudomonadota</taxon>
        <taxon>Gammaproteobacteria</taxon>
        <taxon>Moraxellales</taxon>
        <taxon>Moraxellaceae</taxon>
        <taxon>Acinetobacter</taxon>
        <taxon>Acinetobacter calcoaceticus/baumannii complex</taxon>
    </lineage>
</organism>
<sequence>MKKLSNYSGKNINLLSLMLVELCIVVTINLITMIFSYFFDGEKGVDKIVNSLNDQFNFVGLVAVAINCLIGLIFWLLHRYFNFQHKNFLKEVSEGLLDTSIALYRLAGGILISFAIIYLFAVGYEHILLVFILYGLISVVNSTFLVFFKKKLFLKPDRKLVTTQ</sequence>
<proteinExistence type="predicted"/>
<keyword evidence="1" id="KW-0472">Membrane</keyword>
<evidence type="ECO:0000313" key="3">
    <source>
        <dbReference type="EMBL" id="EMN1073712.1"/>
    </source>
</evidence>
<comment type="caution">
    <text evidence="2">The sequence shown here is derived from an EMBL/GenBank/DDBJ whole genome shotgun (WGS) entry which is preliminary data.</text>
</comment>
<dbReference type="EMBL" id="ABFEVW020000060">
    <property type="protein sequence ID" value="EKU3570614.1"/>
    <property type="molecule type" value="Genomic_DNA"/>
</dbReference>
<feature type="transmembrane region" description="Helical" evidence="1">
    <location>
        <begin position="127"/>
        <end position="148"/>
    </location>
</feature>
<keyword evidence="1" id="KW-0812">Transmembrane</keyword>
<protein>
    <submittedName>
        <fullName evidence="2">Uncharacterized protein</fullName>
    </submittedName>
</protein>
<feature type="transmembrane region" description="Helical" evidence="1">
    <location>
        <begin position="12"/>
        <end position="38"/>
    </location>
</feature>
<dbReference type="AlphaFoldDB" id="A0AAD2YTA9"/>
<reference evidence="2" key="1">
    <citation type="submission" date="2023-06" db="EMBL/GenBank/DDBJ databases">
        <authorList>
            <consortium name="Clinical and Environmental Microbiology Branch: Whole genome sequencing antimicrobial resistance pathogens in the healthcare setting"/>
        </authorList>
    </citation>
    <scope>NUCLEOTIDE SEQUENCE</scope>
    <source>
        <strain evidence="2">2021GN-00227</strain>
    </source>
</reference>
<accession>A0AAD2YTA9</accession>
<gene>
    <name evidence="2" type="ORF">MKP18_004106</name>
    <name evidence="3" type="ORF">MKP18_004107</name>
</gene>
<evidence type="ECO:0000256" key="1">
    <source>
        <dbReference type="SAM" id="Phobius"/>
    </source>
</evidence>
<name>A0AAD2YTA9_ACIBA</name>
<keyword evidence="1" id="KW-1133">Transmembrane helix</keyword>
<dbReference type="EMBL" id="ABFEVW030000061">
    <property type="protein sequence ID" value="EMN1073712.1"/>
    <property type="molecule type" value="Genomic_DNA"/>
</dbReference>
<feature type="transmembrane region" description="Helical" evidence="1">
    <location>
        <begin position="102"/>
        <end position="121"/>
    </location>
</feature>
<feature type="transmembrane region" description="Helical" evidence="1">
    <location>
        <begin position="58"/>
        <end position="81"/>
    </location>
</feature>
<dbReference type="RefSeq" id="WP_057051299.1">
    <property type="nucleotide sequence ID" value="NZ_CP033876.1"/>
</dbReference>
<evidence type="ECO:0000313" key="2">
    <source>
        <dbReference type="EMBL" id="EKU3570614.1"/>
    </source>
</evidence>